<dbReference type="GO" id="GO:0000155">
    <property type="term" value="F:phosphorelay sensor kinase activity"/>
    <property type="evidence" value="ECO:0007669"/>
    <property type="project" value="InterPro"/>
</dbReference>
<dbReference type="InterPro" id="IPR003660">
    <property type="entry name" value="HAMP_dom"/>
</dbReference>
<evidence type="ECO:0000256" key="8">
    <source>
        <dbReference type="ARBA" id="ARBA00022692"/>
    </source>
</evidence>
<evidence type="ECO:0000313" key="21">
    <source>
        <dbReference type="Proteomes" id="UP000255168"/>
    </source>
</evidence>
<keyword evidence="13" id="KW-0902">Two-component regulatory system</keyword>
<dbReference type="Pfam" id="PF00672">
    <property type="entry name" value="HAMP"/>
    <property type="match status" value="1"/>
</dbReference>
<proteinExistence type="predicted"/>
<evidence type="ECO:0000256" key="4">
    <source>
        <dbReference type="ARBA" id="ARBA00022475"/>
    </source>
</evidence>
<evidence type="ECO:0000256" key="7">
    <source>
        <dbReference type="ARBA" id="ARBA00022679"/>
    </source>
</evidence>
<organism evidence="20 21">
    <name type="scientific">Cupriavidus neocaledonicus</name>
    <dbReference type="NCBI Taxonomy" id="1040979"/>
    <lineage>
        <taxon>Bacteria</taxon>
        <taxon>Pseudomonadati</taxon>
        <taxon>Pseudomonadota</taxon>
        <taxon>Betaproteobacteria</taxon>
        <taxon>Burkholderiales</taxon>
        <taxon>Burkholderiaceae</taxon>
        <taxon>Cupriavidus</taxon>
    </lineage>
</organism>
<dbReference type="Proteomes" id="UP000256710">
    <property type="component" value="Unassembled WGS sequence"/>
</dbReference>
<evidence type="ECO:0000313" key="19">
    <source>
        <dbReference type="EMBL" id="SOZ37074.1"/>
    </source>
</evidence>
<dbReference type="Pfam" id="PF00512">
    <property type="entry name" value="HisKA"/>
    <property type="match status" value="1"/>
</dbReference>
<feature type="domain" description="Histidine kinase" evidence="17">
    <location>
        <begin position="225"/>
        <end position="422"/>
    </location>
</feature>
<dbReference type="InterPro" id="IPR004358">
    <property type="entry name" value="Sig_transdc_His_kin-like_C"/>
</dbReference>
<dbReference type="GO" id="GO:0005886">
    <property type="term" value="C:plasma membrane"/>
    <property type="evidence" value="ECO:0007669"/>
    <property type="project" value="UniProtKB-SubCell"/>
</dbReference>
<dbReference type="InterPro" id="IPR003661">
    <property type="entry name" value="HisK_dim/P_dom"/>
</dbReference>
<comment type="catalytic activity">
    <reaction evidence="1">
        <text>ATP + protein L-histidine = ADP + protein N-phospho-L-histidine.</text>
        <dbReference type="EC" id="2.7.13.3"/>
    </reaction>
</comment>
<dbReference type="EMBL" id="LT984806">
    <property type="protein sequence ID" value="SPD45651.1"/>
    <property type="molecule type" value="Genomic_DNA"/>
</dbReference>
<keyword evidence="11" id="KW-0067">ATP-binding</keyword>
<evidence type="ECO:0000256" key="1">
    <source>
        <dbReference type="ARBA" id="ARBA00000085"/>
    </source>
</evidence>
<dbReference type="InterPro" id="IPR036890">
    <property type="entry name" value="HATPase_C_sf"/>
</dbReference>
<feature type="domain" description="HAMP" evidence="18">
    <location>
        <begin position="165"/>
        <end position="217"/>
    </location>
</feature>
<dbReference type="PROSITE" id="PS50885">
    <property type="entry name" value="HAMP"/>
    <property type="match status" value="1"/>
</dbReference>
<dbReference type="InterPro" id="IPR036097">
    <property type="entry name" value="HisK_dim/P_sf"/>
</dbReference>
<evidence type="ECO:0000256" key="3">
    <source>
        <dbReference type="ARBA" id="ARBA00012438"/>
    </source>
</evidence>
<dbReference type="SUPFAM" id="SSF55874">
    <property type="entry name" value="ATPase domain of HSP90 chaperone/DNA topoisomerase II/histidine kinase"/>
    <property type="match status" value="1"/>
</dbReference>
<dbReference type="SMART" id="SM00388">
    <property type="entry name" value="HisKA"/>
    <property type="match status" value="1"/>
</dbReference>
<dbReference type="Gene3D" id="1.10.287.130">
    <property type="match status" value="1"/>
</dbReference>
<keyword evidence="4" id="KW-1003">Cell membrane</keyword>
<dbReference type="SMART" id="SM00387">
    <property type="entry name" value="HATPase_c"/>
    <property type="match status" value="1"/>
</dbReference>
<dbReference type="GO" id="GO:0005524">
    <property type="term" value="F:ATP binding"/>
    <property type="evidence" value="ECO:0007669"/>
    <property type="project" value="UniProtKB-KW"/>
</dbReference>
<keyword evidence="6" id="KW-0597">Phosphoprotein</keyword>
<sequence length="423" mass="46633">MKLRRIDTLFGRIALLIAAVLVISHFSWLAILRMDRRQQQVDYSVEQMLFQLDSIERALDARPPARLPSLVETANTADADEHATAPKGGRSRRLVEQFISRLPQGTEIRLEDETTPRIWIKLPSRADWIAMPILWVHNPPPDNRLVPGVMLVVGVAIVFAVLIAWQIQRPVRDMANAAALLSRQHAVPPLRERGPHELRQLIERFNRMVADLARIDQERNTMLAGIAHDLKTPLARLRLRAEMLADPKAAAGVTRDVDSMAAIVEQFLSFAQTSESTARPVPVDRRVNELAASLAEQERQVVLSLGAGEGFRMIATQLDRIVGNLVDNAYAYGKPPVCIATSRTPDGYMLVVEDQGDGIADDDKERATLPFVRLDPARGGNAHSGLGLAIVDRLVRQAGGKLNLVNAEGGGLRVEMVFGAATV</sequence>
<evidence type="ECO:0000256" key="11">
    <source>
        <dbReference type="ARBA" id="ARBA00022840"/>
    </source>
</evidence>
<dbReference type="AlphaFoldDB" id="A0A375H180"/>
<dbReference type="RefSeq" id="WP_018008896.1">
    <property type="nucleotide sequence ID" value="NZ_AQUR01000107.1"/>
</dbReference>
<evidence type="ECO:0000256" key="6">
    <source>
        <dbReference type="ARBA" id="ARBA00022553"/>
    </source>
</evidence>
<evidence type="ECO:0000256" key="12">
    <source>
        <dbReference type="ARBA" id="ARBA00022989"/>
    </source>
</evidence>
<reference evidence="21 22" key="1">
    <citation type="submission" date="2018-01" db="EMBL/GenBank/DDBJ databases">
        <authorList>
            <person name="Clerissi C."/>
        </authorList>
    </citation>
    <scope>NUCLEOTIDE SEQUENCE [LARGE SCALE GENOMIC DNA]</scope>
    <source>
        <strain evidence="19">Cupriavidus taiwanensis STM 6082</strain>
        <strain evidence="20">Cupriavidus taiwanensis STM 6160</strain>
    </source>
</reference>
<dbReference type="SMR" id="A0A375H180"/>
<dbReference type="SUPFAM" id="SSF47384">
    <property type="entry name" value="Homodimeric domain of signal transducing histidine kinase"/>
    <property type="match status" value="1"/>
</dbReference>
<dbReference type="SMART" id="SM00304">
    <property type="entry name" value="HAMP"/>
    <property type="match status" value="1"/>
</dbReference>
<gene>
    <name evidence="19" type="ORF">CBM2605_A60318</name>
    <name evidence="20" type="ORF">CBM2607_10588</name>
</gene>
<dbReference type="InterPro" id="IPR050980">
    <property type="entry name" value="2C_sensor_his_kinase"/>
</dbReference>
<accession>A0A375H180</accession>
<dbReference type="PANTHER" id="PTHR44936">
    <property type="entry name" value="SENSOR PROTEIN CREC"/>
    <property type="match status" value="1"/>
</dbReference>
<dbReference type="PANTHER" id="PTHR44936:SF5">
    <property type="entry name" value="SENSOR HISTIDINE KINASE ENVZ"/>
    <property type="match status" value="1"/>
</dbReference>
<evidence type="ECO:0000313" key="22">
    <source>
        <dbReference type="Proteomes" id="UP000256710"/>
    </source>
</evidence>
<dbReference type="Gene3D" id="3.30.565.10">
    <property type="entry name" value="Histidine kinase-like ATPase, C-terminal domain"/>
    <property type="match status" value="1"/>
</dbReference>
<dbReference type="CDD" id="cd00082">
    <property type="entry name" value="HisKA"/>
    <property type="match status" value="1"/>
</dbReference>
<protein>
    <recommendedName>
        <fullName evidence="3">histidine kinase</fullName>
        <ecNumber evidence="3">2.7.13.3</ecNumber>
    </recommendedName>
</protein>
<dbReference type="CDD" id="cd06225">
    <property type="entry name" value="HAMP"/>
    <property type="match status" value="1"/>
</dbReference>
<evidence type="ECO:0000259" key="17">
    <source>
        <dbReference type="PROSITE" id="PS50109"/>
    </source>
</evidence>
<evidence type="ECO:0000256" key="13">
    <source>
        <dbReference type="ARBA" id="ARBA00023012"/>
    </source>
</evidence>
<evidence type="ECO:0000256" key="15">
    <source>
        <dbReference type="SAM" id="MobiDB-lite"/>
    </source>
</evidence>
<evidence type="ECO:0000256" key="14">
    <source>
        <dbReference type="ARBA" id="ARBA00023136"/>
    </source>
</evidence>
<name>A0A375H180_9BURK</name>
<evidence type="ECO:0000256" key="10">
    <source>
        <dbReference type="ARBA" id="ARBA00022777"/>
    </source>
</evidence>
<keyword evidence="9" id="KW-0547">Nucleotide-binding</keyword>
<evidence type="ECO:0000313" key="20">
    <source>
        <dbReference type="EMBL" id="SPD45651.1"/>
    </source>
</evidence>
<evidence type="ECO:0000256" key="16">
    <source>
        <dbReference type="SAM" id="Phobius"/>
    </source>
</evidence>
<feature type="transmembrane region" description="Helical" evidence="16">
    <location>
        <begin position="145"/>
        <end position="165"/>
    </location>
</feature>
<feature type="region of interest" description="Disordered" evidence="15">
    <location>
        <begin position="71"/>
        <end position="90"/>
    </location>
</feature>
<dbReference type="EC" id="2.7.13.3" evidence="3"/>
<keyword evidence="7" id="KW-0808">Transferase</keyword>
<keyword evidence="12 16" id="KW-1133">Transmembrane helix</keyword>
<evidence type="ECO:0000256" key="9">
    <source>
        <dbReference type="ARBA" id="ARBA00022741"/>
    </source>
</evidence>
<evidence type="ECO:0000256" key="2">
    <source>
        <dbReference type="ARBA" id="ARBA00004429"/>
    </source>
</evidence>
<dbReference type="InterPro" id="IPR003594">
    <property type="entry name" value="HATPase_dom"/>
</dbReference>
<keyword evidence="22" id="KW-1185">Reference proteome</keyword>
<feature type="transmembrane region" description="Helical" evidence="16">
    <location>
        <begin position="9"/>
        <end position="31"/>
    </location>
</feature>
<keyword evidence="8 16" id="KW-0812">Transmembrane</keyword>
<dbReference type="InterPro" id="IPR005467">
    <property type="entry name" value="His_kinase_dom"/>
</dbReference>
<dbReference type="PROSITE" id="PS50109">
    <property type="entry name" value="HIS_KIN"/>
    <property type="match status" value="1"/>
</dbReference>
<keyword evidence="10 20" id="KW-0418">Kinase</keyword>
<evidence type="ECO:0000256" key="5">
    <source>
        <dbReference type="ARBA" id="ARBA00022519"/>
    </source>
</evidence>
<dbReference type="Proteomes" id="UP000255168">
    <property type="component" value="Chromosome I"/>
</dbReference>
<evidence type="ECO:0000259" key="18">
    <source>
        <dbReference type="PROSITE" id="PS50885"/>
    </source>
</evidence>
<dbReference type="PRINTS" id="PR00344">
    <property type="entry name" value="BCTRLSENSOR"/>
</dbReference>
<keyword evidence="5" id="KW-0997">Cell inner membrane</keyword>
<dbReference type="Pfam" id="PF02518">
    <property type="entry name" value="HATPase_c"/>
    <property type="match status" value="1"/>
</dbReference>
<dbReference type="EMBL" id="OFTC01000028">
    <property type="protein sequence ID" value="SOZ37074.1"/>
    <property type="molecule type" value="Genomic_DNA"/>
</dbReference>
<keyword evidence="14 16" id="KW-0472">Membrane</keyword>
<comment type="subcellular location">
    <subcellularLocation>
        <location evidence="2">Cell inner membrane</location>
        <topology evidence="2">Multi-pass membrane protein</topology>
    </subcellularLocation>
</comment>